<dbReference type="CDD" id="cd24054">
    <property type="entry name" value="ASKHA_NBD_AaPPX-GppA_MtPPX2-like"/>
    <property type="match status" value="1"/>
</dbReference>
<dbReference type="Proteomes" id="UP001143364">
    <property type="component" value="Unassembled WGS sequence"/>
</dbReference>
<keyword evidence="4" id="KW-1185">Reference proteome</keyword>
<dbReference type="PANTHER" id="PTHR30005:SF0">
    <property type="entry name" value="RETROGRADE REGULATION PROTEIN 2"/>
    <property type="match status" value="1"/>
</dbReference>
<dbReference type="Gene3D" id="3.30.420.150">
    <property type="entry name" value="Exopolyphosphatase. Domain 2"/>
    <property type="match status" value="1"/>
</dbReference>
<dbReference type="InterPro" id="IPR003695">
    <property type="entry name" value="Ppx_GppA_N"/>
</dbReference>
<dbReference type="Gene3D" id="3.30.420.40">
    <property type="match status" value="1"/>
</dbReference>
<comment type="caution">
    <text evidence="3">The sequence shown here is derived from an EMBL/GenBank/DDBJ whole genome shotgun (WGS) entry which is preliminary data.</text>
</comment>
<dbReference type="SUPFAM" id="SSF53067">
    <property type="entry name" value="Actin-like ATPase domain"/>
    <property type="match status" value="2"/>
</dbReference>
<reference evidence="3" key="1">
    <citation type="journal article" date="2014" name="Int. J. Syst. Evol. Microbiol.">
        <title>Complete genome sequence of Corynebacterium casei LMG S-19264T (=DSM 44701T), isolated from a smear-ripened cheese.</title>
        <authorList>
            <consortium name="US DOE Joint Genome Institute (JGI-PGF)"/>
            <person name="Walter F."/>
            <person name="Albersmeier A."/>
            <person name="Kalinowski J."/>
            <person name="Ruckert C."/>
        </authorList>
    </citation>
    <scope>NUCLEOTIDE SEQUENCE</scope>
    <source>
        <strain evidence="3">VKM B-2555</strain>
    </source>
</reference>
<feature type="domain" description="Ppx/GppA phosphatase N-terminal" evidence="2">
    <location>
        <begin position="56"/>
        <end position="349"/>
    </location>
</feature>
<evidence type="ECO:0000259" key="2">
    <source>
        <dbReference type="Pfam" id="PF02541"/>
    </source>
</evidence>
<gene>
    <name evidence="3" type="ORF">GCM10008171_25180</name>
</gene>
<dbReference type="InterPro" id="IPR050273">
    <property type="entry name" value="GppA/Ppx_hydrolase"/>
</dbReference>
<feature type="region of interest" description="Disordered" evidence="1">
    <location>
        <begin position="1"/>
        <end position="30"/>
    </location>
</feature>
<dbReference type="InterPro" id="IPR043129">
    <property type="entry name" value="ATPase_NBD"/>
</dbReference>
<dbReference type="AlphaFoldDB" id="A0A9W6JJK4"/>
<name>A0A9W6JJK4_9HYPH</name>
<dbReference type="Pfam" id="PF02541">
    <property type="entry name" value="Ppx-GppA"/>
    <property type="match status" value="1"/>
</dbReference>
<organism evidence="3 4">
    <name type="scientific">Methylopila jiangsuensis</name>
    <dbReference type="NCBI Taxonomy" id="586230"/>
    <lineage>
        <taxon>Bacteria</taxon>
        <taxon>Pseudomonadati</taxon>
        <taxon>Pseudomonadota</taxon>
        <taxon>Alphaproteobacteria</taxon>
        <taxon>Hyphomicrobiales</taxon>
        <taxon>Methylopilaceae</taxon>
        <taxon>Methylopila</taxon>
    </lineage>
</organism>
<sequence length="368" mass="39352">MDIAERPATSRALAPADGAEERAVAPAEAPRPAPPVYAALDLGTNNCRLLVARPDRDGGFRVVDSFSRIVRLGEGLAHTGRLGEGAITRAVSALAVCRDKMAARGVTRARLIATEACRQAENGGDFLARVRDETGLDLEVIDRATEARLAAAGCASLADPSAGGVILFDIGGGSSEVVWLERKGGGGPGALAMRAWVSLPVGVVTLAERYGGRKVTTQSFEDMVREVEAMLEAFPERETLAASLSDVHLLGTSGTVTTIAGVHLGLPRYERRLVDGQWMATTDVTRVVESLKEMSYDQRCQNPCIGPDRADLVLAGCAVLEAIRRAFPVARLRVADRGLREGILVEMMREDGAWRRGRGSRRRGGRRS</sequence>
<dbReference type="RefSeq" id="WP_271205118.1">
    <property type="nucleotide sequence ID" value="NZ_BSFK01000013.1"/>
</dbReference>
<evidence type="ECO:0000313" key="4">
    <source>
        <dbReference type="Proteomes" id="UP001143364"/>
    </source>
</evidence>
<dbReference type="GO" id="GO:0016462">
    <property type="term" value="F:pyrophosphatase activity"/>
    <property type="evidence" value="ECO:0007669"/>
    <property type="project" value="TreeGrafter"/>
</dbReference>
<dbReference type="PANTHER" id="PTHR30005">
    <property type="entry name" value="EXOPOLYPHOSPHATASE"/>
    <property type="match status" value="1"/>
</dbReference>
<evidence type="ECO:0000313" key="3">
    <source>
        <dbReference type="EMBL" id="GLK77264.1"/>
    </source>
</evidence>
<evidence type="ECO:0000256" key="1">
    <source>
        <dbReference type="SAM" id="MobiDB-lite"/>
    </source>
</evidence>
<reference evidence="3" key="2">
    <citation type="submission" date="2023-01" db="EMBL/GenBank/DDBJ databases">
        <authorList>
            <person name="Sun Q."/>
            <person name="Evtushenko L."/>
        </authorList>
    </citation>
    <scope>NUCLEOTIDE SEQUENCE</scope>
    <source>
        <strain evidence="3">VKM B-2555</strain>
    </source>
</reference>
<protein>
    <submittedName>
        <fullName evidence="3">Exopolyphosphatase</fullName>
    </submittedName>
</protein>
<accession>A0A9W6JJK4</accession>
<proteinExistence type="predicted"/>
<dbReference type="EMBL" id="BSFK01000013">
    <property type="protein sequence ID" value="GLK77264.1"/>
    <property type="molecule type" value="Genomic_DNA"/>
</dbReference>